<dbReference type="GO" id="GO:0016705">
    <property type="term" value="F:oxidoreductase activity, acting on paired donors, with incorporation or reduction of molecular oxygen"/>
    <property type="evidence" value="ECO:0007669"/>
    <property type="project" value="InterPro"/>
</dbReference>
<keyword evidence="6" id="KW-0503">Monooxygenase</keyword>
<dbReference type="Gene3D" id="1.10.630.10">
    <property type="entry name" value="Cytochrome P450"/>
    <property type="match status" value="1"/>
</dbReference>
<keyword evidence="9" id="KW-1185">Reference proteome</keyword>
<dbReference type="OrthoDB" id="1470350at2759"/>
<reference evidence="9" key="1">
    <citation type="journal article" date="2018" name="Nat. Microbiol.">
        <title>Leveraging single-cell genomics to expand the fungal tree of life.</title>
        <authorList>
            <person name="Ahrendt S.R."/>
            <person name="Quandt C.A."/>
            <person name="Ciobanu D."/>
            <person name="Clum A."/>
            <person name="Salamov A."/>
            <person name="Andreopoulos B."/>
            <person name="Cheng J.F."/>
            <person name="Woyke T."/>
            <person name="Pelin A."/>
            <person name="Henrissat B."/>
            <person name="Reynolds N.K."/>
            <person name="Benny G.L."/>
            <person name="Smith M.E."/>
            <person name="James T.Y."/>
            <person name="Grigoriev I.V."/>
        </authorList>
    </citation>
    <scope>NUCLEOTIDE SEQUENCE [LARGE SCALE GENOMIC DNA]</scope>
    <source>
        <strain evidence="9">Benny S71-1</strain>
    </source>
</reference>
<accession>A0A4P9Z3Y8</accession>
<keyword evidence="7" id="KW-0472">Membrane</keyword>
<organism evidence="8 9">
    <name type="scientific">Syncephalis pseudoplumigaleata</name>
    <dbReference type="NCBI Taxonomy" id="1712513"/>
    <lineage>
        <taxon>Eukaryota</taxon>
        <taxon>Fungi</taxon>
        <taxon>Fungi incertae sedis</taxon>
        <taxon>Zoopagomycota</taxon>
        <taxon>Zoopagomycotina</taxon>
        <taxon>Zoopagomycetes</taxon>
        <taxon>Zoopagales</taxon>
        <taxon>Piptocephalidaceae</taxon>
        <taxon>Syncephalis</taxon>
    </lineage>
</organism>
<comment type="cofactor">
    <cofactor evidence="1 5">
        <name>heme</name>
        <dbReference type="ChEBI" id="CHEBI:30413"/>
    </cofactor>
</comment>
<sequence>MLAFYDTLLAIAWNWPWMIVAGGACLFIKILADELWSPIARVPGVRPALLARLLTLYHMATGSFTAYTVSMSRRYGKLYRLSSNAVATTDVDAIRLIYSSTRFKKPECYRYFAFHRDSLLSTRDIEHHRRLLLLSQKRLVGPVFSTTSITELEPLVYRAGAAAMAKRVAQYADAGQPFDAMALSRLATLDVIGEVAFGGSFESLAMAQDEGSHPVFRWMNDMTHLGVLKQVFGRLCQPWIMPRHFASERMLVEFTRSVVQGRMAAIASDHPTTRDHAAKDVLQRLIEAVDPATGDRLDVDQIIAESIVQLTLHLLMEHPDVYHRLERELLAAIPDRDQAISHATVRHLPLLNAVLYESMRLRPVGSASQRVVPSGGMVIAGVYLPPGLVVHPITSGVHLLPEIFGDDAECFRPDRWLAATPEQLRGMRQCLLTFSLGARACIGRSLAWMELRLMLSVLVRRFVLSIPPCTKTDMTPVQRFGLKPRGGRLDVLAVHRTK</sequence>
<gene>
    <name evidence="8" type="ORF">SYNPS1DRAFT_27187</name>
</gene>
<evidence type="ECO:0000256" key="6">
    <source>
        <dbReference type="RuleBase" id="RU000461"/>
    </source>
</evidence>
<keyword evidence="4 5" id="KW-0408">Iron</keyword>
<dbReference type="InterPro" id="IPR050121">
    <property type="entry name" value="Cytochrome_P450_monoxygenase"/>
</dbReference>
<dbReference type="Proteomes" id="UP000278143">
    <property type="component" value="Unassembled WGS sequence"/>
</dbReference>
<evidence type="ECO:0000256" key="3">
    <source>
        <dbReference type="ARBA" id="ARBA00022723"/>
    </source>
</evidence>
<keyword evidence="7" id="KW-1133">Transmembrane helix</keyword>
<evidence type="ECO:0000256" key="2">
    <source>
        <dbReference type="ARBA" id="ARBA00010617"/>
    </source>
</evidence>
<evidence type="ECO:0000313" key="9">
    <source>
        <dbReference type="Proteomes" id="UP000278143"/>
    </source>
</evidence>
<evidence type="ECO:0000313" key="8">
    <source>
        <dbReference type="EMBL" id="RKP27145.1"/>
    </source>
</evidence>
<dbReference type="SUPFAM" id="SSF48264">
    <property type="entry name" value="Cytochrome P450"/>
    <property type="match status" value="1"/>
</dbReference>
<feature type="transmembrane region" description="Helical" evidence="7">
    <location>
        <begin position="7"/>
        <end position="30"/>
    </location>
</feature>
<dbReference type="PRINTS" id="PR00385">
    <property type="entry name" value="P450"/>
</dbReference>
<dbReference type="AlphaFoldDB" id="A0A4P9Z3Y8"/>
<keyword evidence="5 6" id="KW-0349">Heme</keyword>
<evidence type="ECO:0000256" key="7">
    <source>
        <dbReference type="SAM" id="Phobius"/>
    </source>
</evidence>
<dbReference type="PANTHER" id="PTHR24305:SF166">
    <property type="entry name" value="CYTOCHROME P450 12A4, MITOCHONDRIAL-RELATED"/>
    <property type="match status" value="1"/>
</dbReference>
<dbReference type="InterPro" id="IPR017972">
    <property type="entry name" value="Cyt_P450_CS"/>
</dbReference>
<keyword evidence="7" id="KW-0812">Transmembrane</keyword>
<dbReference type="EMBL" id="KZ989261">
    <property type="protein sequence ID" value="RKP27145.1"/>
    <property type="molecule type" value="Genomic_DNA"/>
</dbReference>
<evidence type="ECO:0000256" key="4">
    <source>
        <dbReference type="ARBA" id="ARBA00023004"/>
    </source>
</evidence>
<dbReference type="PRINTS" id="PR00463">
    <property type="entry name" value="EP450I"/>
</dbReference>
<protein>
    <submittedName>
        <fullName evidence="8">Cytochrome P450</fullName>
    </submittedName>
</protein>
<feature type="transmembrane region" description="Helical" evidence="7">
    <location>
        <begin position="50"/>
        <end position="70"/>
    </location>
</feature>
<comment type="similarity">
    <text evidence="2 6">Belongs to the cytochrome P450 family.</text>
</comment>
<name>A0A4P9Z3Y8_9FUNG</name>
<dbReference type="PROSITE" id="PS00086">
    <property type="entry name" value="CYTOCHROME_P450"/>
    <property type="match status" value="1"/>
</dbReference>
<keyword evidence="3 5" id="KW-0479">Metal-binding</keyword>
<evidence type="ECO:0000256" key="1">
    <source>
        <dbReference type="ARBA" id="ARBA00001971"/>
    </source>
</evidence>
<dbReference type="InterPro" id="IPR002401">
    <property type="entry name" value="Cyt_P450_E_grp-I"/>
</dbReference>
<dbReference type="InterPro" id="IPR036396">
    <property type="entry name" value="Cyt_P450_sf"/>
</dbReference>
<feature type="binding site" description="axial binding residue" evidence="5">
    <location>
        <position position="441"/>
    </location>
    <ligand>
        <name>heme</name>
        <dbReference type="ChEBI" id="CHEBI:30413"/>
    </ligand>
    <ligandPart>
        <name>Fe</name>
        <dbReference type="ChEBI" id="CHEBI:18248"/>
    </ligandPart>
</feature>
<dbReference type="GO" id="GO:0005506">
    <property type="term" value="F:iron ion binding"/>
    <property type="evidence" value="ECO:0007669"/>
    <property type="project" value="InterPro"/>
</dbReference>
<dbReference type="GO" id="GO:0020037">
    <property type="term" value="F:heme binding"/>
    <property type="evidence" value="ECO:0007669"/>
    <property type="project" value="InterPro"/>
</dbReference>
<dbReference type="PANTHER" id="PTHR24305">
    <property type="entry name" value="CYTOCHROME P450"/>
    <property type="match status" value="1"/>
</dbReference>
<evidence type="ECO:0000256" key="5">
    <source>
        <dbReference type="PIRSR" id="PIRSR602401-1"/>
    </source>
</evidence>
<keyword evidence="6" id="KW-0560">Oxidoreductase</keyword>
<dbReference type="Pfam" id="PF00067">
    <property type="entry name" value="p450"/>
    <property type="match status" value="1"/>
</dbReference>
<dbReference type="GO" id="GO:0004497">
    <property type="term" value="F:monooxygenase activity"/>
    <property type="evidence" value="ECO:0007669"/>
    <property type="project" value="UniProtKB-KW"/>
</dbReference>
<dbReference type="InterPro" id="IPR001128">
    <property type="entry name" value="Cyt_P450"/>
</dbReference>
<proteinExistence type="inferred from homology"/>